<keyword evidence="1" id="KW-0732">Signal</keyword>
<feature type="signal peptide" evidence="1">
    <location>
        <begin position="1"/>
        <end position="27"/>
    </location>
</feature>
<dbReference type="EMBL" id="GGFJ01013167">
    <property type="protein sequence ID" value="MBW62308.1"/>
    <property type="molecule type" value="Transcribed_RNA"/>
</dbReference>
<organism evidence="2">
    <name type="scientific">Anopheles marajoara</name>
    <dbReference type="NCBI Taxonomy" id="58244"/>
    <lineage>
        <taxon>Eukaryota</taxon>
        <taxon>Metazoa</taxon>
        <taxon>Ecdysozoa</taxon>
        <taxon>Arthropoda</taxon>
        <taxon>Hexapoda</taxon>
        <taxon>Insecta</taxon>
        <taxon>Pterygota</taxon>
        <taxon>Neoptera</taxon>
        <taxon>Endopterygota</taxon>
        <taxon>Diptera</taxon>
        <taxon>Nematocera</taxon>
        <taxon>Culicoidea</taxon>
        <taxon>Culicidae</taxon>
        <taxon>Anophelinae</taxon>
        <taxon>Anopheles</taxon>
    </lineage>
</organism>
<proteinExistence type="predicted"/>
<reference evidence="2" key="1">
    <citation type="submission" date="2018-01" db="EMBL/GenBank/DDBJ databases">
        <title>An insight into the sialome of Amazonian anophelines.</title>
        <authorList>
            <person name="Ribeiro J.M."/>
            <person name="Scarpassa V."/>
            <person name="Calvo E."/>
        </authorList>
    </citation>
    <scope>NUCLEOTIDE SEQUENCE</scope>
    <source>
        <tissue evidence="2">Salivary glands</tissue>
    </source>
</reference>
<protein>
    <submittedName>
        <fullName evidence="2">Putative secreted protein</fullName>
    </submittedName>
</protein>
<evidence type="ECO:0000313" key="2">
    <source>
        <dbReference type="EMBL" id="MBW62308.1"/>
    </source>
</evidence>
<evidence type="ECO:0000256" key="1">
    <source>
        <dbReference type="SAM" id="SignalP"/>
    </source>
</evidence>
<sequence>MRSVLWPPPRRCLPLLVFLCGVRGVCGYDIVGRRRGACVCVLYGGCVHVVCSLTAPRSVSVIVGCALIPASSTSLSSSSSVCSISY</sequence>
<dbReference type="AlphaFoldDB" id="A0A2M4CBI0"/>
<feature type="chain" id="PRO_5014617318" evidence="1">
    <location>
        <begin position="28"/>
        <end position="86"/>
    </location>
</feature>
<accession>A0A2M4CBI0</accession>
<name>A0A2M4CBI0_9DIPT</name>